<dbReference type="Proteomes" id="UP001501591">
    <property type="component" value="Unassembled WGS sequence"/>
</dbReference>
<proteinExistence type="predicted"/>
<evidence type="ECO:0000313" key="3">
    <source>
        <dbReference type="Proteomes" id="UP001501591"/>
    </source>
</evidence>
<dbReference type="EMBL" id="BAABCP010000001">
    <property type="protein sequence ID" value="GAA3931423.1"/>
    <property type="molecule type" value="Genomic_DNA"/>
</dbReference>
<dbReference type="InterPro" id="IPR036597">
    <property type="entry name" value="Fido-like_dom_sf"/>
</dbReference>
<dbReference type="Gene3D" id="1.10.3290.10">
    <property type="entry name" value="Fido-like domain"/>
    <property type="match status" value="1"/>
</dbReference>
<dbReference type="PROSITE" id="PS51459">
    <property type="entry name" value="FIDO"/>
    <property type="match status" value="1"/>
</dbReference>
<comment type="caution">
    <text evidence="2">The sequence shown here is derived from an EMBL/GenBank/DDBJ whole genome shotgun (WGS) entry which is preliminary data.</text>
</comment>
<feature type="domain" description="Fido" evidence="1">
    <location>
        <begin position="106"/>
        <end position="256"/>
    </location>
</feature>
<dbReference type="PANTHER" id="PTHR13504">
    <property type="entry name" value="FIDO DOMAIN-CONTAINING PROTEIN DDB_G0283145"/>
    <property type="match status" value="1"/>
</dbReference>
<dbReference type="Pfam" id="PF02661">
    <property type="entry name" value="Fic"/>
    <property type="match status" value="1"/>
</dbReference>
<gene>
    <name evidence="2" type="ORF">GCM10022383_07410</name>
</gene>
<dbReference type="RefSeq" id="WP_344818157.1">
    <property type="nucleotide sequence ID" value="NZ_BAABCP010000001.1"/>
</dbReference>
<organism evidence="2 3">
    <name type="scientific">Microbacterium soli</name>
    <dbReference type="NCBI Taxonomy" id="446075"/>
    <lineage>
        <taxon>Bacteria</taxon>
        <taxon>Bacillati</taxon>
        <taxon>Actinomycetota</taxon>
        <taxon>Actinomycetes</taxon>
        <taxon>Micrococcales</taxon>
        <taxon>Microbacteriaceae</taxon>
        <taxon>Microbacterium</taxon>
    </lineage>
</organism>
<evidence type="ECO:0000259" key="1">
    <source>
        <dbReference type="PROSITE" id="PS51459"/>
    </source>
</evidence>
<dbReference type="PANTHER" id="PTHR13504:SF38">
    <property type="entry name" value="FIDO DOMAIN-CONTAINING PROTEIN"/>
    <property type="match status" value="1"/>
</dbReference>
<keyword evidence="3" id="KW-1185">Reference proteome</keyword>
<name>A0ABP7MW61_9MICO</name>
<accession>A0ABP7MW61</accession>
<evidence type="ECO:0000313" key="2">
    <source>
        <dbReference type="EMBL" id="GAA3931423.1"/>
    </source>
</evidence>
<dbReference type="InterPro" id="IPR003812">
    <property type="entry name" value="Fido"/>
</dbReference>
<dbReference type="InterPro" id="IPR040198">
    <property type="entry name" value="Fido_containing"/>
</dbReference>
<protein>
    <submittedName>
        <fullName evidence="2">Fic family protein</fullName>
    </submittedName>
</protein>
<reference evidence="3" key="1">
    <citation type="journal article" date="2019" name="Int. J. Syst. Evol. Microbiol.">
        <title>The Global Catalogue of Microorganisms (GCM) 10K type strain sequencing project: providing services to taxonomists for standard genome sequencing and annotation.</title>
        <authorList>
            <consortium name="The Broad Institute Genomics Platform"/>
            <consortium name="The Broad Institute Genome Sequencing Center for Infectious Disease"/>
            <person name="Wu L."/>
            <person name="Ma J."/>
        </authorList>
    </citation>
    <scope>NUCLEOTIDE SEQUENCE [LARGE SCALE GENOMIC DNA]</scope>
    <source>
        <strain evidence="3">JCM 17024</strain>
    </source>
</reference>
<dbReference type="SUPFAM" id="SSF140931">
    <property type="entry name" value="Fic-like"/>
    <property type="match status" value="1"/>
</dbReference>
<sequence length="378" mass="41912">MPDLYRIPPLSFDSDLVATLFEIERLRADIGTGDTPRDTFAELQLLFDTVMSVVSARIEGNHTTVFEALDHAGGEPADATDEKLREITNIVSAARYLDSLDPAEPLTHLLIRDLHARTVAGLTTEGDPTPGAYRKVDVAIRGSAHRPPSSPLVHAEMSSLLDFANAERPLHEQMMQIALAHHRFVWIHPFRNGNGRVSRLLTYAMLRRTIFATRGFSAVNPTAVFGNDRGAYISALESADTLSDDGTIAWASFFVRGIRDDIARLVRLQDRLHVIEALVGPSLDRLLRDGQVTADEHRVLHRVLDLGTVKAGDLSDVAPGSASTRSRLIRDLLDRRLLRHSSEGPRFYRLSISQGPLAPRIIRQLDVLGYLPKMLSED</sequence>